<comment type="subcellular location">
    <subcellularLocation>
        <location evidence="1">Membrane</location>
        <topology evidence="1">Multi-pass membrane protein</topology>
    </subcellularLocation>
</comment>
<keyword evidence="2 5" id="KW-0812">Transmembrane</keyword>
<evidence type="ECO:0008006" key="8">
    <source>
        <dbReference type="Google" id="ProtNLM"/>
    </source>
</evidence>
<dbReference type="AlphaFoldDB" id="A0A7J7MVW3"/>
<evidence type="ECO:0000256" key="5">
    <source>
        <dbReference type="SAM" id="Phobius"/>
    </source>
</evidence>
<keyword evidence="4 5" id="KW-0472">Membrane</keyword>
<dbReference type="OrthoDB" id="1719989at2759"/>
<protein>
    <recommendedName>
        <fullName evidence="8">Phosphate transporter</fullName>
    </recommendedName>
</protein>
<keyword evidence="3 5" id="KW-1133">Transmembrane helix</keyword>
<dbReference type="PANTHER" id="PTHR24064">
    <property type="entry name" value="SOLUTE CARRIER FAMILY 22 MEMBER"/>
    <property type="match status" value="1"/>
</dbReference>
<proteinExistence type="predicted"/>
<dbReference type="GO" id="GO:0016020">
    <property type="term" value="C:membrane"/>
    <property type="evidence" value="ECO:0007669"/>
    <property type="project" value="UniProtKB-SubCell"/>
</dbReference>
<accession>A0A7J7MVW3</accession>
<comment type="caution">
    <text evidence="6">The sequence shown here is derived from an EMBL/GenBank/DDBJ whole genome shotgun (WGS) entry which is preliminary data.</text>
</comment>
<dbReference type="EMBL" id="JACGCM010001210">
    <property type="protein sequence ID" value="KAF6159006.1"/>
    <property type="molecule type" value="Genomic_DNA"/>
</dbReference>
<evidence type="ECO:0000256" key="4">
    <source>
        <dbReference type="ARBA" id="ARBA00023136"/>
    </source>
</evidence>
<gene>
    <name evidence="6" type="ORF">GIB67_042087</name>
</gene>
<dbReference type="Gene3D" id="1.20.1250.20">
    <property type="entry name" value="MFS general substrate transporter like domains"/>
    <property type="match status" value="1"/>
</dbReference>
<dbReference type="SUPFAM" id="SSF103473">
    <property type="entry name" value="MFS general substrate transporter"/>
    <property type="match status" value="1"/>
</dbReference>
<evidence type="ECO:0000256" key="1">
    <source>
        <dbReference type="ARBA" id="ARBA00004141"/>
    </source>
</evidence>
<reference evidence="6 7" key="1">
    <citation type="journal article" date="2020" name="IScience">
        <title>Genome Sequencing of the Endangered Kingdonia uniflora (Circaeasteraceae, Ranunculales) Reveals Potential Mechanisms of Evolutionary Specialization.</title>
        <authorList>
            <person name="Sun Y."/>
            <person name="Deng T."/>
            <person name="Zhang A."/>
            <person name="Moore M.J."/>
            <person name="Landis J.B."/>
            <person name="Lin N."/>
            <person name="Zhang H."/>
            <person name="Zhang X."/>
            <person name="Huang J."/>
            <person name="Zhang X."/>
            <person name="Sun H."/>
            <person name="Wang H."/>
        </authorList>
    </citation>
    <scope>NUCLEOTIDE SEQUENCE [LARGE SCALE GENOMIC DNA]</scope>
    <source>
        <strain evidence="6">TB1705</strain>
        <tissue evidence="6">Leaf</tissue>
    </source>
</reference>
<dbReference type="GO" id="GO:0022857">
    <property type="term" value="F:transmembrane transporter activity"/>
    <property type="evidence" value="ECO:0007669"/>
    <property type="project" value="InterPro"/>
</dbReference>
<name>A0A7J7MVW3_9MAGN</name>
<dbReference type="InterPro" id="IPR005828">
    <property type="entry name" value="MFS_sugar_transport-like"/>
</dbReference>
<keyword evidence="7" id="KW-1185">Reference proteome</keyword>
<evidence type="ECO:0000313" key="7">
    <source>
        <dbReference type="Proteomes" id="UP000541444"/>
    </source>
</evidence>
<dbReference type="Pfam" id="PF00083">
    <property type="entry name" value="Sugar_tr"/>
    <property type="match status" value="1"/>
</dbReference>
<feature type="transmembrane region" description="Helical" evidence="5">
    <location>
        <begin position="62"/>
        <end position="81"/>
    </location>
</feature>
<dbReference type="Proteomes" id="UP000541444">
    <property type="component" value="Unassembled WGS sequence"/>
</dbReference>
<evidence type="ECO:0000313" key="6">
    <source>
        <dbReference type="EMBL" id="KAF6159006.1"/>
    </source>
</evidence>
<evidence type="ECO:0000256" key="3">
    <source>
        <dbReference type="ARBA" id="ARBA00022989"/>
    </source>
</evidence>
<organism evidence="6 7">
    <name type="scientific">Kingdonia uniflora</name>
    <dbReference type="NCBI Taxonomy" id="39325"/>
    <lineage>
        <taxon>Eukaryota</taxon>
        <taxon>Viridiplantae</taxon>
        <taxon>Streptophyta</taxon>
        <taxon>Embryophyta</taxon>
        <taxon>Tracheophyta</taxon>
        <taxon>Spermatophyta</taxon>
        <taxon>Magnoliopsida</taxon>
        <taxon>Ranunculales</taxon>
        <taxon>Circaeasteraceae</taxon>
        <taxon>Kingdonia</taxon>
    </lineage>
</organism>
<evidence type="ECO:0000256" key="2">
    <source>
        <dbReference type="ARBA" id="ARBA00022692"/>
    </source>
</evidence>
<dbReference type="InterPro" id="IPR036259">
    <property type="entry name" value="MFS_trans_sf"/>
</dbReference>
<feature type="transmembrane region" description="Helical" evidence="5">
    <location>
        <begin position="12"/>
        <end position="39"/>
    </location>
</feature>
<sequence length="196" mass="22242">MSDYANKKTRGAFIAAIFAMQGFEILAGGMVGIILSAAFKLKFDAPSYEIDPIGSTFSQADYVWRLIVMFGALPATLTYYWHLKMPETAYYTALVAKNAKQVAADISKVLQVKIEAEPEKIEHIAQETSNSFGFFYKQFLHRHRLHLLRTTSNWFLLDITFYSQNLFQKDIFSATGWLPAAKTMNAVEEVYKLARA</sequence>